<feature type="domain" description="Macro" evidence="1">
    <location>
        <begin position="1"/>
        <end position="168"/>
    </location>
</feature>
<dbReference type="InterPro" id="IPR043472">
    <property type="entry name" value="Macro_dom-like"/>
</dbReference>
<evidence type="ECO:0000313" key="2">
    <source>
        <dbReference type="EMBL" id="RKS72726.1"/>
    </source>
</evidence>
<protein>
    <submittedName>
        <fullName evidence="2">O-acetyl-ADP-ribose deacetylase (Regulator of RNase III)</fullName>
    </submittedName>
</protein>
<dbReference type="PROSITE" id="PS51154">
    <property type="entry name" value="MACRO"/>
    <property type="match status" value="1"/>
</dbReference>
<evidence type="ECO:0000313" key="3">
    <source>
        <dbReference type="Proteomes" id="UP000281955"/>
    </source>
</evidence>
<dbReference type="Pfam" id="PF01661">
    <property type="entry name" value="Macro"/>
    <property type="match status" value="1"/>
</dbReference>
<dbReference type="SUPFAM" id="SSF52949">
    <property type="entry name" value="Macro domain-like"/>
    <property type="match status" value="1"/>
</dbReference>
<accession>A0A420XN72</accession>
<reference evidence="2 3" key="1">
    <citation type="submission" date="2018-10" db="EMBL/GenBank/DDBJ databases">
        <title>Genomic Encyclopedia of Archaeal and Bacterial Type Strains, Phase II (KMG-II): from individual species to whole genera.</title>
        <authorList>
            <person name="Goeker M."/>
        </authorList>
    </citation>
    <scope>NUCLEOTIDE SEQUENCE [LARGE SCALE GENOMIC DNA]</scope>
    <source>
        <strain evidence="2 3">RP-AC37</strain>
    </source>
</reference>
<sequence>MRVRLLLGTPESEACDALVRIAPPELVGRTPDRVLAAAGAEVTALCRALRHDVFRRGVPEGEAVTTPGGDLPARWLVHVVVPAWSVRDERRWLLARCYRSVLAAADDVGARELVMAPLGTHAPYWPLDVLVGTCLGTVLNTPTRVEEVRLVLASASVLERFAEALARR</sequence>
<organism evidence="2 3">
    <name type="scientific">Motilibacter peucedani</name>
    <dbReference type="NCBI Taxonomy" id="598650"/>
    <lineage>
        <taxon>Bacteria</taxon>
        <taxon>Bacillati</taxon>
        <taxon>Actinomycetota</taxon>
        <taxon>Actinomycetes</taxon>
        <taxon>Motilibacterales</taxon>
        <taxon>Motilibacteraceae</taxon>
        <taxon>Motilibacter</taxon>
    </lineage>
</organism>
<evidence type="ECO:0000259" key="1">
    <source>
        <dbReference type="PROSITE" id="PS51154"/>
    </source>
</evidence>
<keyword evidence="3" id="KW-1185">Reference proteome</keyword>
<dbReference type="RefSeq" id="WP_183061996.1">
    <property type="nucleotide sequence ID" value="NZ_RBWV01000013.1"/>
</dbReference>
<dbReference type="AlphaFoldDB" id="A0A420XN72"/>
<dbReference type="InParanoid" id="A0A420XN72"/>
<dbReference type="InterPro" id="IPR002589">
    <property type="entry name" value="Macro_dom"/>
</dbReference>
<comment type="caution">
    <text evidence="2">The sequence shown here is derived from an EMBL/GenBank/DDBJ whole genome shotgun (WGS) entry which is preliminary data.</text>
</comment>
<proteinExistence type="predicted"/>
<dbReference type="EMBL" id="RBWV01000013">
    <property type="protein sequence ID" value="RKS72726.1"/>
    <property type="molecule type" value="Genomic_DNA"/>
</dbReference>
<dbReference type="Proteomes" id="UP000281955">
    <property type="component" value="Unassembled WGS sequence"/>
</dbReference>
<name>A0A420XN72_9ACTN</name>
<dbReference type="Gene3D" id="3.40.220.10">
    <property type="entry name" value="Leucine Aminopeptidase, subunit E, domain 1"/>
    <property type="match status" value="1"/>
</dbReference>
<gene>
    <name evidence="2" type="ORF">CLV35_2975</name>
</gene>